<feature type="compositionally biased region" description="Polar residues" evidence="1">
    <location>
        <begin position="120"/>
        <end position="131"/>
    </location>
</feature>
<reference evidence="2 3" key="2">
    <citation type="submission" date="2018-11" db="EMBL/GenBank/DDBJ databases">
        <authorList>
            <consortium name="Pathogen Informatics"/>
        </authorList>
    </citation>
    <scope>NUCLEOTIDE SEQUENCE [LARGE SCALE GENOMIC DNA]</scope>
</reference>
<evidence type="ECO:0000313" key="2">
    <source>
        <dbReference type="EMBL" id="VDO66824.1"/>
    </source>
</evidence>
<name>A0A183HRW5_9BILA</name>
<evidence type="ECO:0000313" key="3">
    <source>
        <dbReference type="Proteomes" id="UP000267606"/>
    </source>
</evidence>
<proteinExistence type="predicted"/>
<feature type="compositionally biased region" description="Basic and acidic residues" evidence="1">
    <location>
        <begin position="76"/>
        <end position="88"/>
    </location>
</feature>
<reference evidence="4" key="1">
    <citation type="submission" date="2016-06" db="UniProtKB">
        <authorList>
            <consortium name="WormBaseParasite"/>
        </authorList>
    </citation>
    <scope>IDENTIFICATION</scope>
</reference>
<dbReference type="EMBL" id="UZAJ01013399">
    <property type="protein sequence ID" value="VDO66824.1"/>
    <property type="molecule type" value="Genomic_DNA"/>
</dbReference>
<evidence type="ECO:0000313" key="4">
    <source>
        <dbReference type="WBParaSite" id="OFLC_0001022601-mRNA-1"/>
    </source>
</evidence>
<evidence type="ECO:0000256" key="1">
    <source>
        <dbReference type="SAM" id="MobiDB-lite"/>
    </source>
</evidence>
<dbReference type="Proteomes" id="UP000267606">
    <property type="component" value="Unassembled WGS sequence"/>
</dbReference>
<accession>A0A183HRW5</accession>
<feature type="region of interest" description="Disordered" evidence="1">
    <location>
        <begin position="120"/>
        <end position="148"/>
    </location>
</feature>
<gene>
    <name evidence="2" type="ORF">OFLC_LOCUS10227</name>
</gene>
<feature type="compositionally biased region" description="Low complexity" evidence="1">
    <location>
        <begin position="133"/>
        <end position="148"/>
    </location>
</feature>
<feature type="region of interest" description="Disordered" evidence="1">
    <location>
        <begin position="72"/>
        <end position="101"/>
    </location>
</feature>
<organism evidence="4">
    <name type="scientific">Onchocerca flexuosa</name>
    <dbReference type="NCBI Taxonomy" id="387005"/>
    <lineage>
        <taxon>Eukaryota</taxon>
        <taxon>Metazoa</taxon>
        <taxon>Ecdysozoa</taxon>
        <taxon>Nematoda</taxon>
        <taxon>Chromadorea</taxon>
        <taxon>Rhabditida</taxon>
        <taxon>Spirurina</taxon>
        <taxon>Spiruromorpha</taxon>
        <taxon>Filarioidea</taxon>
        <taxon>Onchocercidae</taxon>
        <taxon>Onchocerca</taxon>
    </lineage>
</organism>
<dbReference type="WBParaSite" id="OFLC_0001022601-mRNA-1">
    <property type="protein sequence ID" value="OFLC_0001022601-mRNA-1"/>
    <property type="gene ID" value="OFLC_0001022601"/>
</dbReference>
<keyword evidence="3" id="KW-1185">Reference proteome</keyword>
<protein>
    <submittedName>
        <fullName evidence="4">Serine/threonine-protein kinase DDB_G0282963</fullName>
    </submittedName>
</protein>
<dbReference type="STRING" id="387005.A0A183HRW5"/>
<dbReference type="AlphaFoldDB" id="A0A183HRW5"/>
<sequence>FNLNFFSKFQYLKVTPKLEINNGPSSSTINCNTLTISSSSSEIGTDQIPSTFQIVSSFNNCNDEFAVSVTSSSDDSSARMEVKPKESLSEMVEISSNDSSNQTMRLDTIDETIEAVIANGNGNENSTNEIGRNNYNNNNNNNNNNISR</sequence>